<keyword evidence="8" id="KW-0969">Cilium</keyword>
<comment type="caution">
    <text evidence="8">The sequence shown here is derived from an EMBL/GenBank/DDBJ whole genome shotgun (WGS) entry which is preliminary data.</text>
</comment>
<evidence type="ECO:0000313" key="8">
    <source>
        <dbReference type="EMBL" id="KIL99083.1"/>
    </source>
</evidence>
<dbReference type="GO" id="GO:0030694">
    <property type="term" value="C:bacterial-type flagellum basal body, rod"/>
    <property type="evidence" value="ECO:0007669"/>
    <property type="project" value="InterPro"/>
</dbReference>
<dbReference type="GO" id="GO:0071973">
    <property type="term" value="P:bacterial-type flagellum-dependent cell motility"/>
    <property type="evidence" value="ECO:0007669"/>
    <property type="project" value="InterPro"/>
</dbReference>
<keyword evidence="9" id="KW-1185">Reference proteome</keyword>
<dbReference type="EMBL" id="JXSL01000026">
    <property type="protein sequence ID" value="KIL99083.1"/>
    <property type="molecule type" value="Genomic_DNA"/>
</dbReference>
<evidence type="ECO:0000256" key="3">
    <source>
        <dbReference type="ARBA" id="ARBA00014376"/>
    </source>
</evidence>
<comment type="subunit">
    <text evidence="6">The basal body constitutes a major portion of the flagellar organelle and consists of a number of rings mounted on a central rod.</text>
</comment>
<evidence type="ECO:0000256" key="5">
    <source>
        <dbReference type="ARBA" id="ARBA00024934"/>
    </source>
</evidence>
<reference evidence="8 9" key="1">
    <citation type="submission" date="2015-01" db="EMBL/GenBank/DDBJ databases">
        <title>Genome Sequence of Magnetospirillum magnetotacticum Strain MS-1.</title>
        <authorList>
            <person name="Marinov G.K."/>
            <person name="Smalley M.D."/>
            <person name="DeSalvo G."/>
        </authorList>
    </citation>
    <scope>NUCLEOTIDE SEQUENCE [LARGE SCALE GENOMIC DNA]</scope>
    <source>
        <strain evidence="8 9">MS-1</strain>
    </source>
</reference>
<keyword evidence="8" id="KW-0966">Cell projection</keyword>
<gene>
    <name evidence="8" type="ORF">CCC_01876</name>
</gene>
<keyword evidence="8" id="KW-0282">Flagellum</keyword>
<protein>
    <recommendedName>
        <fullName evidence="3 6">Flagellar basal body rod protein FlgB</fullName>
    </recommendedName>
</protein>
<feature type="domain" description="Flagellar basal body rod protein N-terminal" evidence="7">
    <location>
        <begin position="18"/>
        <end position="37"/>
    </location>
</feature>
<evidence type="ECO:0000256" key="4">
    <source>
        <dbReference type="ARBA" id="ARBA00023143"/>
    </source>
</evidence>
<evidence type="ECO:0000256" key="1">
    <source>
        <dbReference type="ARBA" id="ARBA00004117"/>
    </source>
</evidence>
<dbReference type="AlphaFoldDB" id="A0A0C2YVD9"/>
<comment type="function">
    <text evidence="5 6">Structural component of flagellum, the bacterial motility apparatus. Part of the rod structure of flagellar basal body.</text>
</comment>
<dbReference type="OrthoDB" id="9788334at2"/>
<evidence type="ECO:0000256" key="6">
    <source>
        <dbReference type="PIRNR" id="PIRNR002889"/>
    </source>
</evidence>
<dbReference type="PIRSF" id="PIRSF002889">
    <property type="entry name" value="Rod_FlgB"/>
    <property type="match status" value="1"/>
</dbReference>
<comment type="subcellular location">
    <subcellularLocation>
        <location evidence="1 6">Bacterial flagellum basal body</location>
    </subcellularLocation>
</comment>
<accession>A0A0C2YVD9</accession>
<dbReference type="InterPro" id="IPR006300">
    <property type="entry name" value="FlgB"/>
</dbReference>
<dbReference type="STRING" id="272627.CCC_01876"/>
<dbReference type="Proteomes" id="UP000031971">
    <property type="component" value="Unassembled WGS sequence"/>
</dbReference>
<organism evidence="8 9">
    <name type="scientific">Paramagnetospirillum magnetotacticum MS-1</name>
    <dbReference type="NCBI Taxonomy" id="272627"/>
    <lineage>
        <taxon>Bacteria</taxon>
        <taxon>Pseudomonadati</taxon>
        <taxon>Pseudomonadota</taxon>
        <taxon>Alphaproteobacteria</taxon>
        <taxon>Rhodospirillales</taxon>
        <taxon>Magnetospirillaceae</taxon>
        <taxon>Paramagnetospirillum</taxon>
    </lineage>
</organism>
<keyword evidence="4 6" id="KW-0975">Bacterial flagellum</keyword>
<dbReference type="RefSeq" id="WP_009871161.1">
    <property type="nucleotide sequence ID" value="NZ_JXSL01000026.1"/>
</dbReference>
<name>A0A0C2YVD9_PARME</name>
<evidence type="ECO:0000256" key="2">
    <source>
        <dbReference type="ARBA" id="ARBA00009677"/>
    </source>
</evidence>
<sequence length="132" mass="14620">MLDQLTIFKMARARMDWAAQRQEVLAGNVANANTPRYLPRDVRKFDFKEMLAEVQAPPLATTHSQHIAGPASNPLAVETTRKPFESTPNGNGVVLEEQMAKISDTKGAHNMAADIYQKNLKMMRLALGRTGV</sequence>
<evidence type="ECO:0000313" key="9">
    <source>
        <dbReference type="Proteomes" id="UP000031971"/>
    </source>
</evidence>
<dbReference type="InterPro" id="IPR001444">
    <property type="entry name" value="Flag_bb_rod_N"/>
</dbReference>
<comment type="similarity">
    <text evidence="2 6">Belongs to the flagella basal body rod proteins family.</text>
</comment>
<dbReference type="Pfam" id="PF00460">
    <property type="entry name" value="Flg_bb_rod"/>
    <property type="match status" value="1"/>
</dbReference>
<proteinExistence type="inferred from homology"/>
<evidence type="ECO:0000259" key="7">
    <source>
        <dbReference type="Pfam" id="PF00460"/>
    </source>
</evidence>